<dbReference type="OrthoDB" id="8052at10239"/>
<dbReference type="RefSeq" id="YP_001956728.1">
    <property type="nucleotide sequence ID" value="NC_010821.1"/>
</dbReference>
<dbReference type="EMBL" id="EU197055">
    <property type="protein sequence ID" value="ABY62837.1"/>
    <property type="molecule type" value="Genomic_DNA"/>
</dbReference>
<organism evidence="1 2">
    <name type="scientific">Pseudomonas phage 201phi2-1</name>
    <name type="common">Pseudomonas chlororaphis phage 201phi2-1</name>
    <dbReference type="NCBI Taxonomy" id="198110"/>
    <lineage>
        <taxon>Viruses</taxon>
        <taxon>Duplodnaviria</taxon>
        <taxon>Heunggongvirae</taxon>
        <taxon>Uroviricota</taxon>
        <taxon>Caudoviricetes</taxon>
        <taxon>Chimalliviridae</taxon>
        <taxon>Serwervirus</taxon>
        <taxon>Serwervirus 201phi21</taxon>
    </lineage>
</organism>
<organismHost>
    <name type="scientific">Pseudomonas chlororaphis</name>
    <dbReference type="NCBI Taxonomy" id="587753"/>
</organismHost>
<evidence type="ECO:0000313" key="1">
    <source>
        <dbReference type="EMBL" id="ABY62837.1"/>
    </source>
</evidence>
<name>B3FJX8_BP201</name>
<dbReference type="KEGG" id="vg:6372494"/>
<gene>
    <name evidence="1" type="ORF">201phi2-1p002</name>
</gene>
<evidence type="ECO:0000313" key="2">
    <source>
        <dbReference type="Proteomes" id="UP000002421"/>
    </source>
</evidence>
<proteinExistence type="predicted"/>
<reference evidence="1 2" key="1">
    <citation type="journal article" date="2008" name="Virology">
        <title>Characterization of Pseudomonas chlororaphis myovirus 201varphi2-1 via genomic sequencing, mass spectrometry, and electron microscopy.</title>
        <authorList>
            <person name="Thomas J.A."/>
            <person name="Rolando M.R."/>
            <person name="Carroll C.A."/>
            <person name="Shen P.S."/>
            <person name="Belnap D.M."/>
            <person name="Weintraub S.T."/>
            <person name="Serwer P."/>
            <person name="Hardies S.C."/>
        </authorList>
    </citation>
    <scope>NUCLEOTIDE SEQUENCE</scope>
</reference>
<keyword evidence="2" id="KW-1185">Reference proteome</keyword>
<dbReference type="Proteomes" id="UP000002421">
    <property type="component" value="Segment"/>
</dbReference>
<sequence>MTLIAKPAVPDTEVLNHIGRDLLLKDEDGSFKLQRHLKILTEEGLVHQVSFAQVDGLLNILDSTRETPPCSPLQYLITHYDLKDLVELGKDGWLVPEYQVVVMHSSKTVRFEGKLTRVGSIDKEFTFALGGFDFIQQLSLARCIASLGKEFEQVIGTFDCTYVFKTGPDGISVSTDIGV</sequence>
<protein>
    <submittedName>
        <fullName evidence="1">Uncharacterized protein</fullName>
    </submittedName>
</protein>
<accession>B3FJX8</accession>